<evidence type="ECO:0000313" key="4">
    <source>
        <dbReference type="Proteomes" id="UP001150830"/>
    </source>
</evidence>
<dbReference type="InterPro" id="IPR004360">
    <property type="entry name" value="Glyas_Fos-R_dOase_dom"/>
</dbReference>
<dbReference type="InterPro" id="IPR037523">
    <property type="entry name" value="VOC_core"/>
</dbReference>
<keyword evidence="4" id="KW-1185">Reference proteome</keyword>
<keyword evidence="1" id="KW-0479">Metal-binding</keyword>
<dbReference type="Gene3D" id="3.10.180.10">
    <property type="entry name" value="2,3-Dihydroxybiphenyl 1,2-Dioxygenase, domain 1"/>
    <property type="match status" value="2"/>
</dbReference>
<accession>A0A9X3IRA8</accession>
<dbReference type="GO" id="GO:0004462">
    <property type="term" value="F:lactoylglutathione lyase activity"/>
    <property type="evidence" value="ECO:0007669"/>
    <property type="project" value="InterPro"/>
</dbReference>
<dbReference type="PROSITE" id="PS51819">
    <property type="entry name" value="VOC"/>
    <property type="match status" value="1"/>
</dbReference>
<dbReference type="SUPFAM" id="SSF54593">
    <property type="entry name" value="Glyoxalase/Bleomycin resistance protein/Dihydroxybiphenyl dioxygenase"/>
    <property type="match status" value="2"/>
</dbReference>
<evidence type="ECO:0000256" key="1">
    <source>
        <dbReference type="ARBA" id="ARBA00022723"/>
    </source>
</evidence>
<gene>
    <name evidence="3" type="ORF">OUO13_02465</name>
</gene>
<evidence type="ECO:0000313" key="3">
    <source>
        <dbReference type="EMBL" id="MCY0964040.1"/>
    </source>
</evidence>
<dbReference type="Proteomes" id="UP001150830">
    <property type="component" value="Unassembled WGS sequence"/>
</dbReference>
<dbReference type="PROSITE" id="PS00934">
    <property type="entry name" value="GLYOXALASE_I_1"/>
    <property type="match status" value="1"/>
</dbReference>
<comment type="caution">
    <text evidence="3">The sequence shown here is derived from an EMBL/GenBank/DDBJ whole genome shotgun (WGS) entry which is preliminary data.</text>
</comment>
<protein>
    <submittedName>
        <fullName evidence="3">VOC family protein</fullName>
    </submittedName>
</protein>
<dbReference type="EMBL" id="JAPNOA010000009">
    <property type="protein sequence ID" value="MCY0964040.1"/>
    <property type="molecule type" value="Genomic_DNA"/>
</dbReference>
<sequence length="318" mass="35012">MKIIGLDSLVFGVPDLEACRQYLRDYGLETVAEDDNSGCYEALDGTSVVLFRADNPSLPAAPTAGCMLRKTIFGVADTDTLSAIAEELGKDREVKVLDDGSIEALDDTGFMLGFQLTVRRPLDLAGEISNAPGAAVQRPINSLAVNNSKARIQPRTLSHIVYFVPDVAKAEAFYVERLGFRCTDRFIGVGPFLQPPGCLDHHTHFLIGAPAFMTGVEHFTFHFGGPTEVIQNGHNFIEKGYQAFWGPGRHVFGSNWFWYFNSPFACHVEMDADMDMFDLEWSAREAPISADASQAFLLGYRQRWFPGPGAPVNGDYEG</sequence>
<dbReference type="GO" id="GO:0046872">
    <property type="term" value="F:metal ion binding"/>
    <property type="evidence" value="ECO:0007669"/>
    <property type="project" value="UniProtKB-KW"/>
</dbReference>
<dbReference type="Pfam" id="PF00903">
    <property type="entry name" value="Glyoxalase"/>
    <property type="match status" value="1"/>
</dbReference>
<name>A0A9X3IRA8_9GAMM</name>
<dbReference type="InterPro" id="IPR018146">
    <property type="entry name" value="Glyoxalase_1_CS"/>
</dbReference>
<proteinExistence type="predicted"/>
<dbReference type="RefSeq" id="WP_283172258.1">
    <property type="nucleotide sequence ID" value="NZ_JAPNOA010000009.1"/>
</dbReference>
<reference evidence="3" key="1">
    <citation type="submission" date="2022-11" db="EMBL/GenBank/DDBJ databases">
        <title>Parathalassolutuus dongxingensis gen. nov., sp. nov., a novel member of family Oceanospirillaceae isolated from a coastal shrimp pond in Guangxi, China.</title>
        <authorList>
            <person name="Chen H."/>
        </authorList>
    </citation>
    <scope>NUCLEOTIDE SEQUENCE</scope>
    <source>
        <strain evidence="3">G-43</strain>
    </source>
</reference>
<dbReference type="AlphaFoldDB" id="A0A9X3IRA8"/>
<organism evidence="3 4">
    <name type="scientific">Parathalassolituus penaei</name>
    <dbReference type="NCBI Taxonomy" id="2997323"/>
    <lineage>
        <taxon>Bacteria</taxon>
        <taxon>Pseudomonadati</taxon>
        <taxon>Pseudomonadota</taxon>
        <taxon>Gammaproteobacteria</taxon>
        <taxon>Oceanospirillales</taxon>
        <taxon>Oceanospirillaceae</taxon>
        <taxon>Parathalassolituus</taxon>
    </lineage>
</organism>
<evidence type="ECO:0000259" key="2">
    <source>
        <dbReference type="PROSITE" id="PS51819"/>
    </source>
</evidence>
<feature type="domain" description="VOC" evidence="2">
    <location>
        <begin position="156"/>
        <end position="273"/>
    </location>
</feature>
<dbReference type="InterPro" id="IPR029068">
    <property type="entry name" value="Glyas_Bleomycin-R_OHBP_Dase"/>
</dbReference>